<dbReference type="GeneID" id="120279041"/>
<protein>
    <submittedName>
        <fullName evidence="3">Uncharacterized protein LOC120279041</fullName>
    </submittedName>
</protein>
<organism evidence="2 3">
    <name type="scientific">Dioscorea cayennensis subsp. rotundata</name>
    <name type="common">White Guinea yam</name>
    <name type="synonym">Dioscorea rotundata</name>
    <dbReference type="NCBI Taxonomy" id="55577"/>
    <lineage>
        <taxon>Eukaryota</taxon>
        <taxon>Viridiplantae</taxon>
        <taxon>Streptophyta</taxon>
        <taxon>Embryophyta</taxon>
        <taxon>Tracheophyta</taxon>
        <taxon>Spermatophyta</taxon>
        <taxon>Magnoliopsida</taxon>
        <taxon>Liliopsida</taxon>
        <taxon>Dioscoreales</taxon>
        <taxon>Dioscoreaceae</taxon>
        <taxon>Dioscorea</taxon>
    </lineage>
</organism>
<dbReference type="Proteomes" id="UP001515500">
    <property type="component" value="Chromosome 16"/>
</dbReference>
<proteinExistence type="predicted"/>
<dbReference type="AlphaFoldDB" id="A0AB40CTD8"/>
<keyword evidence="2" id="KW-1185">Reference proteome</keyword>
<name>A0AB40CTD8_DIOCR</name>
<reference evidence="3" key="1">
    <citation type="submission" date="2025-08" db="UniProtKB">
        <authorList>
            <consortium name="RefSeq"/>
        </authorList>
    </citation>
    <scope>IDENTIFICATION</scope>
</reference>
<evidence type="ECO:0000313" key="3">
    <source>
        <dbReference type="RefSeq" id="XP_039141815.1"/>
    </source>
</evidence>
<sequence>MVYTYTPAYYSSFQDTITSLCKSILPFSMKNRRLPADHKLAKRHAESLKWQQESFHRILQLIGLHKEGMVSETEVSAFRVHLLDTLIASPAEQEPPNVIRDKLLFLKELLYAKCISDDEYHSSKRPLLQRLAVQGADVDCRDIVVGAPVSAPEEEWSVINLKDDEESPMVKTTKQRTPFKSLMSNVPWKEKAKETSKNNSILMPESTPVAAARAEKVKRKPFRSLFQKDGQDENGEEKGGSGKTGKKKHWGLDGLRKWRRGNDEDEEMTDCLETGERSDVAPSISMHCALTAAPAGEVPDTKKIKNKLHSDGNNSDFFIDKVLGQNIKKELSRIQTELCTTNPNLNFSDDQMEAISTKLPVDKADLNHFFPKSWCERYGDIVLDVVKKEFKDHVGEMENKKTTAGEKYGGGDTEKWVAFPENDNNENLHPNLFASQDHQPQSIKPWGGTTNNSFYDVQNPFWTSKGH</sequence>
<dbReference type="PANTHER" id="PTHR37392">
    <property type="entry name" value="OS09G0556800 PROTEIN"/>
    <property type="match status" value="1"/>
</dbReference>
<feature type="region of interest" description="Disordered" evidence="1">
    <location>
        <begin position="220"/>
        <end position="250"/>
    </location>
</feature>
<dbReference type="RefSeq" id="XP_039141815.1">
    <property type="nucleotide sequence ID" value="XM_039285881.1"/>
</dbReference>
<dbReference type="PANTHER" id="PTHR37392:SF1">
    <property type="entry name" value="OS09G0556800 PROTEIN"/>
    <property type="match status" value="1"/>
</dbReference>
<accession>A0AB40CTD8</accession>
<evidence type="ECO:0000313" key="2">
    <source>
        <dbReference type="Proteomes" id="UP001515500"/>
    </source>
</evidence>
<gene>
    <name evidence="3" type="primary">LOC120279041</name>
</gene>
<evidence type="ECO:0000256" key="1">
    <source>
        <dbReference type="SAM" id="MobiDB-lite"/>
    </source>
</evidence>